<dbReference type="PANTHER" id="PTHR32546">
    <property type="entry name" value="G-PROTEIN COUPLED RECEPTOR 158-RELATED"/>
    <property type="match status" value="1"/>
</dbReference>
<feature type="compositionally biased region" description="Basic and acidic residues" evidence="17">
    <location>
        <begin position="1286"/>
        <end position="1302"/>
    </location>
</feature>
<keyword evidence="5 19" id="KW-0732">Signal</keyword>
<feature type="compositionally biased region" description="Low complexity" evidence="17">
    <location>
        <begin position="1021"/>
        <end position="1032"/>
    </location>
</feature>
<evidence type="ECO:0000256" key="16">
    <source>
        <dbReference type="ARBA" id="ARBA00034104"/>
    </source>
</evidence>
<dbReference type="EMBL" id="SWJQ01000998">
    <property type="protein sequence ID" value="TRZ09769.1"/>
    <property type="molecule type" value="Genomic_DNA"/>
</dbReference>
<feature type="compositionally biased region" description="Basic and acidic residues" evidence="17">
    <location>
        <begin position="2188"/>
        <end position="2197"/>
    </location>
</feature>
<keyword evidence="12" id="KW-0325">Glycoprotein</keyword>
<keyword evidence="6 18" id="KW-1133">Transmembrane helix</keyword>
<feature type="compositionally biased region" description="Basic and acidic residues" evidence="17">
    <location>
        <begin position="2502"/>
        <end position="2511"/>
    </location>
</feature>
<feature type="transmembrane region" description="Helical" evidence="18">
    <location>
        <begin position="383"/>
        <end position="406"/>
    </location>
</feature>
<evidence type="ECO:0000256" key="9">
    <source>
        <dbReference type="ARBA" id="ARBA00023136"/>
    </source>
</evidence>
<keyword evidence="11" id="KW-0675">Receptor</keyword>
<feature type="compositionally biased region" description="Basic and acidic residues" evidence="17">
    <location>
        <begin position="2342"/>
        <end position="2351"/>
    </location>
</feature>
<feature type="transmembrane region" description="Helical" evidence="18">
    <location>
        <begin position="491"/>
        <end position="514"/>
    </location>
</feature>
<keyword evidence="22" id="KW-1185">Reference proteome</keyword>
<feature type="region of interest" description="Disordered" evidence="17">
    <location>
        <begin position="2425"/>
        <end position="2932"/>
    </location>
</feature>
<feature type="region of interest" description="Disordered" evidence="17">
    <location>
        <begin position="1639"/>
        <end position="1706"/>
    </location>
</feature>
<feature type="transmembrane region" description="Helical" evidence="18">
    <location>
        <begin position="418"/>
        <end position="439"/>
    </location>
</feature>
<evidence type="ECO:0000256" key="5">
    <source>
        <dbReference type="ARBA" id="ARBA00022729"/>
    </source>
</evidence>
<feature type="compositionally biased region" description="Polar residues" evidence="17">
    <location>
        <begin position="1954"/>
        <end position="1965"/>
    </location>
</feature>
<feature type="compositionally biased region" description="Basic and acidic residues" evidence="17">
    <location>
        <begin position="2541"/>
        <end position="2551"/>
    </location>
</feature>
<dbReference type="GO" id="GO:0045211">
    <property type="term" value="C:postsynaptic membrane"/>
    <property type="evidence" value="ECO:0007669"/>
    <property type="project" value="UniProtKB-SubCell"/>
</dbReference>
<sequence length="2932" mass="310989">MGGRPLWGSPALLLLQVVVVALTAGQRPQESPPAPPPSGAPTLQPGAPGDGGGSAAALLFLRSGDAERLARANCSGAVAAGAPGSGPPPGLRAALRAAPEALAHAANFLNMLFQTNDIREASVAEDVEWYQALVRSLAEGHPWVRRAVLALDAHPLAPKPRLMLQATRGDGQILLQDVSSSAPGLGNLSWDNEWFNALKSQREPALRKRVLSNDLSSLETPKWQRGDSYVGEPGHVRWSPPFLECRDGRFLPAWAVTLSSAFYGLKPDLSPEFKGVVRVDVELREVAMDQCSSGPGWFSDTHRCDLNSTQCVPQESRGFVLGRYLCRCKPGFYGAGGVASAAWAGVAGTAGGSRLGCRPCPPGCVTCQDDTPCLIQEDPVLRAAVLSCQACCMLAIFLSMLVAYHFRRSKRIRTSGIVLLETILFGSLLLYFPVFILYFKPSIFRCIVLRWVRVLGFATVYGTITLKLYRVLKVFLSRSAQRAPYVSSGRVLRLLAPILLLVLWFLAAWTIGVLDNARRNIPMVTLAQTARGLRFPICGHDCWDYMMVIAEMLFLLWGSFLCYATRAVPSAFHEPRYMGIALHNELLLSAAFHVVRFLIVPSLHPDWTLLLFFAHTHGTITMTLALLFIPKLLHSGSPLREEITAEVYEDELDMRRSGSCLNSSIASAWSERSLDPDDIREELKKLYRQLEAHRTWRMETNNPHLGKSLARSILRRGGAEPAHNGPGGTGGILAPRGSSAQRPGDPGPGMRGEISPRGSPALSKARRGSRSPSPPEEAPPGLEGSDSDSLDAAPLLCRSASAQNLAGPWQRPPGRPPGLHKSRSVVGAGAREGALLAALRAARRERWHSGHPRSEPGPGDTGTPQSPPGSGAPQDTAPPGGARGHKHVTYAPVKSVSVDSARPPRRVRVTVRKTPPAPPVRYQSLQRQGTLGDSSGPPPGQAQGTAGDSSGPPPGALAQGTAGDSSGPPPAQAQGTAGDRQERGAPPAGKARLLAPSPSSAHVCPWELVQDEILSRRQRAAEPGGDTATTGPGPKPAPQKSFRSLGLAIKALNRSRGKSGLKGKSEGSLRKRGSSRREKSGPAETPGQALPLGGLSPGPAAQSPERREVPELQHNNNAACPGESAAWGDRGTAGHRDSPAGGTGHGDKATEEPTGESAAWGDRGTAGHRDSPAGGTGHGDKATEEPTGDAGPGPPSPGHQGAQCPQAVTRAQLRGGDEAPAGVTAQEGTPEQPEGPSQPREQPEKEEQPPAKARAGPGPPAVPAGRAALLRQEAIAPPEDGGSPESPEKELEKGSREAEPERGPGSSGGAQGQLSPGSSGGAQGQLSPGAESGSREGFSPGKGGTDGDSQRSPGLEKPAELHKVAPERAEGSRAELGPGSVRAQICPWDTEQDGQGSPKSAMGVPGKPQTLPTASSQRAGSTESKKANICPWEVQDEPRPKPEIGPGEGAAAPAGKERRRQDTRATSKGEEKGGSTAPEKGKQPPGKALPKSPSGQSQSLEKAEICPWESQDLKPSDKAEICPWESQDSKSSDKAEICPWEVAEPQAENRTAPGKERLPGKDASKALEKSSKDRESICPWESLDTEQPPAKPQTGSSALPKAPSGKPQSSEKAEICPWEVESTAKAEICPWEVAATQMEKGTAPAKGKFSGKEVAKAVEKSSKERESICPWESPDTEQPPTKPQTGSAALPKAAPGQPQSSEKAEICPWEVESTAKAEICPWEVAATQMEKGTAPAKGKFSGKEVAKAVEKSSKERESICPWESPDTEQPPTKPQTGSAALPKAAPGQPQSSEKAEICPWEVESTAKAEICPWEVAATQMEKGTAPAKGKFSGKEVAKAVEKSSKERESICPWESLETEQPPAKPQTGSSALPKAAPGKSQSTESLKAEICPWESQDSKSSDKAEICPWEVAEPQVEKGTASGKGKLAGKVMAKAVEKSSKERESICPWESPDTEQPPTKPQTGSAALPKAAPGQSQSSEKAEICPWEVESTAKAEICPWEVAATQMEKGTAPAKGKFSGKEATKAVEKSSKERESICPWESLDTEQPLTKPYTGSSALPKAAPGKSQNSEKAEICPWEVESSSKAEICPWESQDSKSSDKAEICPWEVAEPQPEKGTAPGKERLPGKEPTKGLEKSSKERESICPWESLDTEQPLAKPQTGSSALPKAPSGKPQSSEKAEICPWESQDSKSSDKAEICPWEVAEPPSQQAKAKQVPAGGSKGDKRITRQAALASPERSLDSRDRESICPWESLDTEQPLAKPQTGSSALPKAPSGKPQSSEKAEICPWESQDSKSSDKAEICPWEVAEPPSQQAKAKQVPAGGSKGDKRITRQAALASPERSLDSRDRESICPWESLDTEQSPDKPHTGSSALPKAPSGQSQSLEKAEICPWESQDLKSSDKAEICPWESQDLKSSDKAEICPWEVAEPQVEKGTASGKGKDASKAVEKSSKDRESICPWESPETEQPPAKPHTGSSALPKSSSGKSRSLEKAEICPWESQDLKSSDKAEICPWEVAEPQTERGTAPGKGKLSGKVVAKAVEKSSKERESICPWESSDMEQPPAKPHTGSSALPKAPSGQPQSTESLKAEICPWEVESSSKAEICPWESQDSKSSDKAEICPWEVAEPQPKKGTGPGKERLPPKEPTKALEKGSKDRESICPWESLDTEQPPAKPQTGSSALPKAAPGKSQSSEKAEICPWESQDSKSSDKAEICPWEVAEPQLEKGTGPSKKKLPPKDASKALEKGSRDQESICPWESPDTEELSLKTAVGQEPSKKSDSTESRKSEICPWEAAEPLGVEEEISQPDEQPQGAHRVSSTGMGQAGASAVSPTLVEKSRGRSHGAAEHKPLCRLLPSSQHTGVGSSSSPSTGLAEVCPWEAGEAPSAPAKPSPDTRKSSEVCPWEEESTDPSRSCPRQGRAGGSPRDGDGE</sequence>
<feature type="compositionally biased region" description="Basic and acidic residues" evidence="17">
    <location>
        <begin position="2440"/>
        <end position="2457"/>
    </location>
</feature>
<feature type="compositionally biased region" description="Basic and acidic residues" evidence="17">
    <location>
        <begin position="2837"/>
        <end position="2851"/>
    </location>
</feature>
<feature type="region of interest" description="Disordered" evidence="17">
    <location>
        <begin position="26"/>
        <end position="51"/>
    </location>
</feature>
<feature type="compositionally biased region" description="Basic and acidic residues" evidence="17">
    <location>
        <begin position="2737"/>
        <end position="2753"/>
    </location>
</feature>
<evidence type="ECO:0000259" key="20">
    <source>
        <dbReference type="PROSITE" id="PS50259"/>
    </source>
</evidence>
<dbReference type="InterPro" id="IPR017978">
    <property type="entry name" value="GPCR_3_C"/>
</dbReference>
<dbReference type="Pfam" id="PF22572">
    <property type="entry name" value="GPR158_179_EC"/>
    <property type="match status" value="1"/>
</dbReference>
<dbReference type="Proteomes" id="UP000796761">
    <property type="component" value="Unassembled WGS sequence"/>
</dbReference>
<feature type="region of interest" description="Disordered" evidence="17">
    <location>
        <begin position="1821"/>
        <end position="1985"/>
    </location>
</feature>
<keyword evidence="9 18" id="KW-0472">Membrane</keyword>
<evidence type="ECO:0000256" key="3">
    <source>
        <dbReference type="ARBA" id="ARBA00022475"/>
    </source>
</evidence>
<keyword evidence="14" id="KW-0628">Postsynaptic cell membrane</keyword>
<feature type="compositionally biased region" description="Basic and acidic residues" evidence="17">
    <location>
        <begin position="1553"/>
        <end position="1576"/>
    </location>
</feature>
<keyword evidence="3" id="KW-1003">Cell membrane</keyword>
<evidence type="ECO:0000256" key="19">
    <source>
        <dbReference type="SAM" id="SignalP"/>
    </source>
</evidence>
<keyword evidence="4 18" id="KW-0812">Transmembrane</keyword>
<dbReference type="Pfam" id="PF00003">
    <property type="entry name" value="7tm_3"/>
    <property type="match status" value="1"/>
</dbReference>
<evidence type="ECO:0000313" key="21">
    <source>
        <dbReference type="EMBL" id="TRZ09769.1"/>
    </source>
</evidence>
<feature type="region of interest" description="Disordered" evidence="17">
    <location>
        <begin position="717"/>
        <end position="1002"/>
    </location>
</feature>
<dbReference type="CDD" id="cd15293">
    <property type="entry name" value="7tmC_GPR158-like"/>
    <property type="match status" value="1"/>
</dbReference>
<feature type="compositionally biased region" description="Basic and acidic residues" evidence="17">
    <location>
        <begin position="2776"/>
        <end position="2789"/>
    </location>
</feature>
<feature type="region of interest" description="Disordered" evidence="17">
    <location>
        <begin position="1014"/>
        <end position="1617"/>
    </location>
</feature>
<feature type="compositionally biased region" description="Basic and acidic residues" evidence="17">
    <location>
        <begin position="2292"/>
        <end position="2301"/>
    </location>
</feature>
<feature type="compositionally biased region" description="Basic and acidic residues" evidence="17">
    <location>
        <begin position="2019"/>
        <end position="2036"/>
    </location>
</feature>
<feature type="compositionally biased region" description="Low complexity" evidence="17">
    <location>
        <begin position="827"/>
        <end position="840"/>
    </location>
</feature>
<feature type="compositionally biased region" description="Polar residues" evidence="17">
    <location>
        <begin position="1410"/>
        <end position="1422"/>
    </location>
</feature>
<feature type="domain" description="G-protein coupled receptors family 3 profile" evidence="20">
    <location>
        <begin position="381"/>
        <end position="632"/>
    </location>
</feature>
<feature type="compositionally biased region" description="Basic and acidic residues" evidence="17">
    <location>
        <begin position="1896"/>
        <end position="1905"/>
    </location>
</feature>
<feature type="compositionally biased region" description="Basic and acidic residues" evidence="17">
    <location>
        <begin position="1741"/>
        <end position="1758"/>
    </location>
</feature>
<feature type="compositionally biased region" description="Basic and acidic residues" evidence="17">
    <location>
        <begin position="2705"/>
        <end position="2714"/>
    </location>
</feature>
<keyword evidence="7" id="KW-0770">Synapse</keyword>
<evidence type="ECO:0000256" key="1">
    <source>
        <dbReference type="ARBA" id="ARBA00004487"/>
    </source>
</evidence>
<keyword evidence="15" id="KW-0966">Cell projection</keyword>
<organism evidence="21 22">
    <name type="scientific">Zosterops borbonicus</name>
    <dbReference type="NCBI Taxonomy" id="364589"/>
    <lineage>
        <taxon>Eukaryota</taxon>
        <taxon>Metazoa</taxon>
        <taxon>Chordata</taxon>
        <taxon>Craniata</taxon>
        <taxon>Vertebrata</taxon>
        <taxon>Euteleostomi</taxon>
        <taxon>Archelosauria</taxon>
        <taxon>Archosauria</taxon>
        <taxon>Dinosauria</taxon>
        <taxon>Saurischia</taxon>
        <taxon>Theropoda</taxon>
        <taxon>Coelurosauria</taxon>
        <taxon>Aves</taxon>
        <taxon>Neognathae</taxon>
        <taxon>Neoaves</taxon>
        <taxon>Telluraves</taxon>
        <taxon>Australaves</taxon>
        <taxon>Passeriformes</taxon>
        <taxon>Sylvioidea</taxon>
        <taxon>Zosteropidae</taxon>
        <taxon>Zosterops</taxon>
    </lineage>
</organism>
<name>A0A8K1LDE3_9PASS</name>
<evidence type="ECO:0000256" key="7">
    <source>
        <dbReference type="ARBA" id="ARBA00023018"/>
    </source>
</evidence>
<keyword evidence="8" id="KW-0297">G-protein coupled receptor</keyword>
<feature type="compositionally biased region" description="Basic and acidic residues" evidence="17">
    <location>
        <begin position="2121"/>
        <end position="2143"/>
    </location>
</feature>
<dbReference type="OrthoDB" id="5823771at2759"/>
<protein>
    <recommendedName>
        <fullName evidence="20">G-protein coupled receptors family 3 profile domain-containing protein</fullName>
    </recommendedName>
</protein>
<comment type="caution">
    <text evidence="21">The sequence shown here is derived from an EMBL/GenBank/DDBJ whole genome shotgun (WGS) entry which is preliminary data.</text>
</comment>
<dbReference type="PANTHER" id="PTHR32546:SF7">
    <property type="entry name" value="G-PROTEIN COUPLED RECEPTOR 179-RELATED"/>
    <property type="match status" value="1"/>
</dbReference>
<feature type="compositionally biased region" description="Basic and acidic residues" evidence="17">
    <location>
        <begin position="1511"/>
        <end position="1520"/>
    </location>
</feature>
<evidence type="ECO:0000256" key="11">
    <source>
        <dbReference type="ARBA" id="ARBA00023170"/>
    </source>
</evidence>
<accession>A0A8K1LDE3</accession>
<dbReference type="PROSITE" id="PS50259">
    <property type="entry name" value="G_PROTEIN_RECEP_F3_4"/>
    <property type="match status" value="1"/>
</dbReference>
<evidence type="ECO:0000256" key="14">
    <source>
        <dbReference type="ARBA" id="ARBA00023257"/>
    </source>
</evidence>
<feature type="compositionally biased region" description="Basic and acidic residues" evidence="17">
    <location>
        <begin position="1357"/>
        <end position="1373"/>
    </location>
</feature>
<reference evidence="21" key="1">
    <citation type="submission" date="2019-04" db="EMBL/GenBank/DDBJ databases">
        <title>Genome assembly of Zosterops borbonicus 15179.</title>
        <authorList>
            <person name="Leroy T."/>
            <person name="Anselmetti Y."/>
            <person name="Tilak M.-K."/>
            <person name="Nabholz B."/>
        </authorList>
    </citation>
    <scope>NUCLEOTIDE SEQUENCE</scope>
    <source>
        <strain evidence="21">HGM_15179</strain>
        <tissue evidence="21">Muscle</tissue>
    </source>
</reference>
<feature type="compositionally biased region" description="Basic and acidic residues" evidence="17">
    <location>
        <begin position="1063"/>
        <end position="1081"/>
    </location>
</feature>
<feature type="signal peptide" evidence="19">
    <location>
        <begin position="1"/>
        <end position="25"/>
    </location>
</feature>
<feature type="compositionally biased region" description="Polar residues" evidence="17">
    <location>
        <begin position="2045"/>
        <end position="2057"/>
    </location>
</feature>
<evidence type="ECO:0000256" key="2">
    <source>
        <dbReference type="ARBA" id="ARBA00007242"/>
    </source>
</evidence>
<feature type="compositionally biased region" description="Basic and acidic residues" evidence="17">
    <location>
        <begin position="2611"/>
        <end position="2620"/>
    </location>
</feature>
<evidence type="ECO:0000256" key="12">
    <source>
        <dbReference type="ARBA" id="ARBA00023180"/>
    </source>
</evidence>
<feature type="compositionally biased region" description="Basic and acidic residues" evidence="17">
    <location>
        <begin position="842"/>
        <end position="854"/>
    </location>
</feature>
<feature type="compositionally biased region" description="Basic and acidic residues" evidence="17">
    <location>
        <begin position="2238"/>
        <end position="2247"/>
    </location>
</feature>
<feature type="region of interest" description="Disordered" evidence="17">
    <location>
        <begin position="2008"/>
        <end position="2404"/>
    </location>
</feature>
<feature type="compositionally biased region" description="Basic and acidic residues" evidence="17">
    <location>
        <begin position="1527"/>
        <end position="1536"/>
    </location>
</feature>
<comment type="subcellular location">
    <subcellularLocation>
        <location evidence="1">Cell projection</location>
        <location evidence="1">Neuron projection</location>
    </subcellularLocation>
    <subcellularLocation>
        <location evidence="16">Postsynaptic cell membrane</location>
        <topology evidence="16">Multi-pass membrane protein</topology>
    </subcellularLocation>
</comment>
<feature type="chain" id="PRO_5035458413" description="G-protein coupled receptors family 3 profile domain-containing protein" evidence="19">
    <location>
        <begin position="26"/>
        <end position="2932"/>
    </location>
</feature>
<keyword evidence="13" id="KW-0807">Transducer</keyword>
<dbReference type="InterPro" id="IPR043458">
    <property type="entry name" value="GPR158/179"/>
</dbReference>
<evidence type="ECO:0000313" key="22">
    <source>
        <dbReference type="Proteomes" id="UP000796761"/>
    </source>
</evidence>
<dbReference type="GO" id="GO:0043005">
    <property type="term" value="C:neuron projection"/>
    <property type="evidence" value="ECO:0007669"/>
    <property type="project" value="UniProtKB-SubCell"/>
</dbReference>
<proteinExistence type="inferred from homology"/>
<feature type="compositionally biased region" description="Basic and acidic residues" evidence="17">
    <location>
        <begin position="2094"/>
        <end position="2103"/>
    </location>
</feature>
<evidence type="ECO:0000256" key="10">
    <source>
        <dbReference type="ARBA" id="ARBA00023157"/>
    </source>
</evidence>
<dbReference type="GO" id="GO:0004930">
    <property type="term" value="F:G protein-coupled receptor activity"/>
    <property type="evidence" value="ECO:0007669"/>
    <property type="project" value="UniProtKB-KW"/>
</dbReference>
<gene>
    <name evidence="21" type="ORF">HGM15179_017333</name>
</gene>
<dbReference type="InterPro" id="IPR054714">
    <property type="entry name" value="GPR158_179_extracellular"/>
</dbReference>
<feature type="compositionally biased region" description="Polar residues" evidence="17">
    <location>
        <begin position="1767"/>
        <end position="1778"/>
    </location>
</feature>
<comment type="similarity">
    <text evidence="2">Belongs to the G-protein coupled receptor 3 family.</text>
</comment>
<evidence type="ECO:0000256" key="18">
    <source>
        <dbReference type="SAM" id="Phobius"/>
    </source>
</evidence>
<evidence type="ECO:0000256" key="4">
    <source>
        <dbReference type="ARBA" id="ARBA00022692"/>
    </source>
</evidence>
<feature type="compositionally biased region" description="Basic and acidic residues" evidence="17">
    <location>
        <begin position="1935"/>
        <end position="1945"/>
    </location>
</feature>
<feature type="transmembrane region" description="Helical" evidence="18">
    <location>
        <begin position="609"/>
        <end position="629"/>
    </location>
</feature>
<feature type="compositionally biased region" description="Polar residues" evidence="17">
    <location>
        <begin position="1676"/>
        <end position="1687"/>
    </location>
</feature>
<feature type="compositionally biased region" description="Basic and acidic residues" evidence="17">
    <location>
        <begin position="1455"/>
        <end position="1473"/>
    </location>
</feature>
<keyword evidence="10" id="KW-1015">Disulfide bond</keyword>
<feature type="transmembrane region" description="Helical" evidence="18">
    <location>
        <begin position="586"/>
        <end position="603"/>
    </location>
</feature>
<feature type="transmembrane region" description="Helical" evidence="18">
    <location>
        <begin position="451"/>
        <end position="470"/>
    </location>
</feature>
<evidence type="ECO:0000256" key="17">
    <source>
        <dbReference type="SAM" id="MobiDB-lite"/>
    </source>
</evidence>
<feature type="compositionally biased region" description="Low complexity" evidence="17">
    <location>
        <begin position="2857"/>
        <end position="2873"/>
    </location>
</feature>
<feature type="compositionally biased region" description="Pro residues" evidence="17">
    <location>
        <begin position="30"/>
        <end position="39"/>
    </location>
</feature>
<feature type="region of interest" description="Disordered" evidence="17">
    <location>
        <begin position="1730"/>
        <end position="1798"/>
    </location>
</feature>
<feature type="compositionally biased region" description="Basic and acidic residues" evidence="17">
    <location>
        <begin position="1650"/>
        <end position="1667"/>
    </location>
</feature>
<evidence type="ECO:0000256" key="15">
    <source>
        <dbReference type="ARBA" id="ARBA00023273"/>
    </source>
</evidence>
<evidence type="ECO:0000256" key="6">
    <source>
        <dbReference type="ARBA" id="ARBA00022989"/>
    </source>
</evidence>
<feature type="compositionally biased region" description="Basic and acidic residues" evidence="17">
    <location>
        <begin position="2638"/>
        <end position="2660"/>
    </location>
</feature>
<evidence type="ECO:0000256" key="8">
    <source>
        <dbReference type="ARBA" id="ARBA00023040"/>
    </source>
</evidence>
<evidence type="ECO:0000256" key="13">
    <source>
        <dbReference type="ARBA" id="ARBA00023224"/>
    </source>
</evidence>
<feature type="compositionally biased region" description="Basic and acidic residues" evidence="17">
    <location>
        <begin position="1832"/>
        <end position="1849"/>
    </location>
</feature>
<feature type="compositionally biased region" description="Low complexity" evidence="17">
    <location>
        <begin position="2476"/>
        <end position="2488"/>
    </location>
</feature>